<dbReference type="PANTHER" id="PTHR30627">
    <property type="entry name" value="PEPTIDOGLYCAN D,D-TRANSPEPTIDASE"/>
    <property type="match status" value="1"/>
</dbReference>
<evidence type="ECO:0000313" key="6">
    <source>
        <dbReference type="Proteomes" id="UP000317691"/>
    </source>
</evidence>
<accession>A0A538TMA2</accession>
<dbReference type="Gene3D" id="3.30.450.330">
    <property type="match status" value="1"/>
</dbReference>
<protein>
    <submittedName>
        <fullName evidence="5">PASTA domain-containing protein</fullName>
    </submittedName>
</protein>
<dbReference type="InterPro" id="IPR012338">
    <property type="entry name" value="Beta-lactam/transpept-like"/>
</dbReference>
<feature type="region of interest" description="Disordered" evidence="3">
    <location>
        <begin position="674"/>
        <end position="698"/>
    </location>
</feature>
<dbReference type="Pfam" id="PF03793">
    <property type="entry name" value="PASTA"/>
    <property type="match status" value="1"/>
</dbReference>
<dbReference type="EMBL" id="VBOZ01000017">
    <property type="protein sequence ID" value="TMQ64750.1"/>
    <property type="molecule type" value="Genomic_DNA"/>
</dbReference>
<dbReference type="CDD" id="cd06575">
    <property type="entry name" value="PASTA_Pbp2x-like_2"/>
    <property type="match status" value="1"/>
</dbReference>
<reference evidence="5 6" key="1">
    <citation type="journal article" date="2019" name="Nat. Microbiol.">
        <title>Mediterranean grassland soil C-N compound turnover is dependent on rainfall and depth, and is mediated by genomically divergent microorganisms.</title>
        <authorList>
            <person name="Diamond S."/>
            <person name="Andeer P.F."/>
            <person name="Li Z."/>
            <person name="Crits-Christoph A."/>
            <person name="Burstein D."/>
            <person name="Anantharaman K."/>
            <person name="Lane K.R."/>
            <person name="Thomas B.C."/>
            <person name="Pan C."/>
            <person name="Northen T.R."/>
            <person name="Banfield J.F."/>
        </authorList>
    </citation>
    <scope>NUCLEOTIDE SEQUENCE [LARGE SCALE GENOMIC DNA]</scope>
    <source>
        <strain evidence="5">WS_9</strain>
    </source>
</reference>
<dbReference type="Gene3D" id="3.30.10.20">
    <property type="match status" value="1"/>
</dbReference>
<evidence type="ECO:0000259" key="4">
    <source>
        <dbReference type="PROSITE" id="PS51178"/>
    </source>
</evidence>
<dbReference type="Pfam" id="PF00905">
    <property type="entry name" value="Transpeptidase"/>
    <property type="match status" value="1"/>
</dbReference>
<evidence type="ECO:0000256" key="1">
    <source>
        <dbReference type="ARBA" id="ARBA00004370"/>
    </source>
</evidence>
<comment type="caution">
    <text evidence="5">The sequence shown here is derived from an EMBL/GenBank/DDBJ whole genome shotgun (WGS) entry which is preliminary data.</text>
</comment>
<proteinExistence type="predicted"/>
<sequence>MSPRDLRRLRLIAVLGMGAFLFLFARLVQIQLLDHGRFARAARQQQTQRVILEPERGRIYDRHLRSLADNVSLSRLSVRPSDVKNAGATQAFLAQAAGPAAASRFRAGKARHAAYVRLSPHLTPEQELALRTTALPEGVHVEEVPSRVYPLDLVARPVVGLLGGEGLGLEGLEKMFDRDLRGGSGWATLFNDNRGITYQLPQSLVKLPEAGSSIITTIDLDAQSIAALKLREAVERTGAKSGMAVFADPRTGDILAMVTVDDPRRPGGDGHRNRLIADQYEPGSTFKILAGCAALEGRVFAPSDSFWVERGEGDFGGFTIHDSHPETRWYSVRSATALSSNVCYARIGTRLGAATLYDFARLFGFGQATRISLPGEAPGQIRHPDRWSKRSLATISIGQEVLVTPIQMLMAYAAVANGGILLRPRIVSAVVDPDGEPIREVPIEQVRRVISSETARTFRSFLRDAVTQGTATEAALPWCEVAGKTGTAQKTVENERGYGVGRYISSFIGMAPAADPVVVGLIILDEPRGAYYGGSVAAPVFREILAAWALQGRGPIALPPSTVVRVDDEAPAADAVPDVRLLELSRAREELARAGYGMRVAGMGAVGGRVSTQLPEARTAARPGTVVELTLAALEEEDAAVPDLRGLALRQALSRLSAVAIEIGRVRGSGVVVDQTPAPGEPARKGTKCSLVLSPRGT</sequence>
<organism evidence="5 6">
    <name type="scientific">Eiseniibacteriota bacterium</name>
    <dbReference type="NCBI Taxonomy" id="2212470"/>
    <lineage>
        <taxon>Bacteria</taxon>
        <taxon>Candidatus Eiseniibacteriota</taxon>
    </lineage>
</organism>
<evidence type="ECO:0000256" key="2">
    <source>
        <dbReference type="ARBA" id="ARBA00023136"/>
    </source>
</evidence>
<dbReference type="GO" id="GO:0071555">
    <property type="term" value="P:cell wall organization"/>
    <property type="evidence" value="ECO:0007669"/>
    <property type="project" value="TreeGrafter"/>
</dbReference>
<name>A0A538TMA2_UNCEI</name>
<dbReference type="SUPFAM" id="SSF56601">
    <property type="entry name" value="beta-lactamase/transpeptidase-like"/>
    <property type="match status" value="1"/>
</dbReference>
<evidence type="ECO:0000256" key="3">
    <source>
        <dbReference type="SAM" id="MobiDB-lite"/>
    </source>
</evidence>
<dbReference type="InterPro" id="IPR001460">
    <property type="entry name" value="PCN-bd_Tpept"/>
</dbReference>
<dbReference type="AlphaFoldDB" id="A0A538TMA2"/>
<keyword evidence="2" id="KW-0472">Membrane</keyword>
<dbReference type="CDD" id="cd06577">
    <property type="entry name" value="PASTA_pknB"/>
    <property type="match status" value="1"/>
</dbReference>
<dbReference type="SMART" id="SM00740">
    <property type="entry name" value="PASTA"/>
    <property type="match status" value="2"/>
</dbReference>
<dbReference type="Gene3D" id="3.40.710.10">
    <property type="entry name" value="DD-peptidase/beta-lactamase superfamily"/>
    <property type="match status" value="1"/>
</dbReference>
<dbReference type="GO" id="GO:0008658">
    <property type="term" value="F:penicillin binding"/>
    <property type="evidence" value="ECO:0007669"/>
    <property type="project" value="InterPro"/>
</dbReference>
<dbReference type="InterPro" id="IPR036138">
    <property type="entry name" value="PBP_dimer_sf"/>
</dbReference>
<gene>
    <name evidence="5" type="ORF">E6K79_06860</name>
</gene>
<dbReference type="Pfam" id="PF03717">
    <property type="entry name" value="PBP_dimer"/>
    <property type="match status" value="1"/>
</dbReference>
<dbReference type="InterPro" id="IPR005543">
    <property type="entry name" value="PASTA_dom"/>
</dbReference>
<feature type="domain" description="PASTA" evidence="4">
    <location>
        <begin position="635"/>
        <end position="695"/>
    </location>
</feature>
<dbReference type="InterPro" id="IPR005311">
    <property type="entry name" value="PBP_dimer"/>
</dbReference>
<dbReference type="SUPFAM" id="SSF56519">
    <property type="entry name" value="Penicillin binding protein dimerisation domain"/>
    <property type="match status" value="1"/>
</dbReference>
<dbReference type="SUPFAM" id="SSF54184">
    <property type="entry name" value="Penicillin-binding protein 2x (pbp-2x), c-terminal domain"/>
    <property type="match status" value="1"/>
</dbReference>
<dbReference type="PANTHER" id="PTHR30627:SF1">
    <property type="entry name" value="PEPTIDOGLYCAN D,D-TRANSPEPTIDASE FTSI"/>
    <property type="match status" value="1"/>
</dbReference>
<dbReference type="Proteomes" id="UP000317691">
    <property type="component" value="Unassembled WGS sequence"/>
</dbReference>
<comment type="subcellular location">
    <subcellularLocation>
        <location evidence="1">Membrane</location>
    </subcellularLocation>
</comment>
<dbReference type="Gene3D" id="3.90.1310.10">
    <property type="entry name" value="Penicillin-binding protein 2a (Domain 2)"/>
    <property type="match status" value="1"/>
</dbReference>
<evidence type="ECO:0000313" key="5">
    <source>
        <dbReference type="EMBL" id="TMQ64750.1"/>
    </source>
</evidence>
<dbReference type="InterPro" id="IPR050515">
    <property type="entry name" value="Beta-lactam/transpept"/>
</dbReference>
<dbReference type="GO" id="GO:0005886">
    <property type="term" value="C:plasma membrane"/>
    <property type="evidence" value="ECO:0007669"/>
    <property type="project" value="TreeGrafter"/>
</dbReference>
<dbReference type="PROSITE" id="PS51178">
    <property type="entry name" value="PASTA"/>
    <property type="match status" value="1"/>
</dbReference>